<dbReference type="EMBL" id="KX670786">
    <property type="protein sequence ID" value="AOZ64627.1"/>
    <property type="molecule type" value="Genomic_DNA"/>
</dbReference>
<keyword evidence="1" id="KW-0812">Transmembrane</keyword>
<evidence type="ECO:0000256" key="1">
    <source>
        <dbReference type="SAM" id="Phobius"/>
    </source>
</evidence>
<gene>
    <name evidence="2" type="ORF">SEA_CHUBSTER_76</name>
</gene>
<proteinExistence type="predicted"/>
<protein>
    <submittedName>
        <fullName evidence="2">Uncharacterized protein</fullName>
    </submittedName>
</protein>
<keyword evidence="1" id="KW-1133">Transmembrane helix</keyword>
<organism evidence="2 3">
    <name type="scientific">Arthrobacter phage Chubster</name>
    <dbReference type="NCBI Taxonomy" id="1897527"/>
    <lineage>
        <taxon>Viruses</taxon>
        <taxon>Duplodnaviria</taxon>
        <taxon>Heunggongvirae</taxon>
        <taxon>Uroviricota</taxon>
        <taxon>Caudoviricetes</taxon>
        <taxon>Klausavirus</taxon>
        <taxon>Klausavirus princesstrina</taxon>
    </lineage>
</organism>
<evidence type="ECO:0000313" key="2">
    <source>
        <dbReference type="EMBL" id="AOZ64627.1"/>
    </source>
</evidence>
<name>A0A1I9SCQ0_9CAUD</name>
<feature type="transmembrane region" description="Helical" evidence="1">
    <location>
        <begin position="7"/>
        <end position="26"/>
    </location>
</feature>
<dbReference type="Proteomes" id="UP000224097">
    <property type="component" value="Segment"/>
</dbReference>
<sequence>MKQGKYWCLVLTIAAGVMFATEIWVADGRYAAMGWLAVGGAIIAGLVGITQAVKSEAKELKPILEARTFKLYEIAKHGLPDMDDAELAGRVAFIFDGCAVSGWPLSPPVEFLDVYQRAGWPSEILWEADSDVGRSGPFSGVTHWLEFPEPLSRLAPLTPPQQEQAREGRD</sequence>
<feature type="transmembrane region" description="Helical" evidence="1">
    <location>
        <begin position="32"/>
        <end position="53"/>
    </location>
</feature>
<keyword evidence="1" id="KW-0472">Membrane</keyword>
<evidence type="ECO:0000313" key="3">
    <source>
        <dbReference type="Proteomes" id="UP000224097"/>
    </source>
</evidence>
<reference evidence="2 3" key="1">
    <citation type="submission" date="2016-08" db="EMBL/GenBank/DDBJ databases">
        <authorList>
            <person name="Conboy A.J."/>
            <person name="Conboy D.B."/>
            <person name="Dunbar D."/>
            <person name="Moy E.A."/>
            <person name="Hughes L.E."/>
            <person name="Garlena R.A."/>
            <person name="Russell D.A."/>
            <person name="Pope W.H."/>
            <person name="Jacobs-Sera D."/>
            <person name="Hendrix R.W."/>
            <person name="Hatfull G.F."/>
        </authorList>
    </citation>
    <scope>NUCLEOTIDE SEQUENCE [LARGE SCALE GENOMIC DNA]</scope>
</reference>
<accession>A0A1I9SCQ0</accession>